<keyword evidence="6" id="KW-0539">Nucleus</keyword>
<dbReference type="GO" id="GO:0000981">
    <property type="term" value="F:DNA-binding transcription factor activity, RNA polymerase II-specific"/>
    <property type="evidence" value="ECO:0007669"/>
    <property type="project" value="InterPro"/>
</dbReference>
<dbReference type="eggNOG" id="KOG1721">
    <property type="taxonomic scope" value="Eukaryota"/>
</dbReference>
<dbReference type="GO" id="GO:0005634">
    <property type="term" value="C:nucleus"/>
    <property type="evidence" value="ECO:0007669"/>
    <property type="project" value="UniProtKB-SubCell"/>
</dbReference>
<dbReference type="OrthoDB" id="10018191at2759"/>
<organism evidence="10 11">
    <name type="scientific">Cladophialophora carrionii</name>
    <dbReference type="NCBI Taxonomy" id="86049"/>
    <lineage>
        <taxon>Eukaryota</taxon>
        <taxon>Fungi</taxon>
        <taxon>Dikarya</taxon>
        <taxon>Ascomycota</taxon>
        <taxon>Pezizomycotina</taxon>
        <taxon>Eurotiomycetes</taxon>
        <taxon>Chaetothyriomycetidae</taxon>
        <taxon>Chaetothyriales</taxon>
        <taxon>Herpotrichiellaceae</taxon>
        <taxon>Cladophialophora</taxon>
    </lineage>
</organism>
<dbReference type="PROSITE" id="PS00028">
    <property type="entry name" value="ZINC_FINGER_C2H2_1"/>
    <property type="match status" value="1"/>
</dbReference>
<dbReference type="EMBL" id="LGRB01000014">
    <property type="protein sequence ID" value="OCT47079.1"/>
    <property type="molecule type" value="Genomic_DNA"/>
</dbReference>
<feature type="domain" description="C2H2-type" evidence="9">
    <location>
        <begin position="38"/>
        <end position="60"/>
    </location>
</feature>
<evidence type="ECO:0000256" key="8">
    <source>
        <dbReference type="SAM" id="MobiDB-lite"/>
    </source>
</evidence>
<dbReference type="SMART" id="SM00355">
    <property type="entry name" value="ZnF_C2H2"/>
    <property type="match status" value="2"/>
</dbReference>
<feature type="region of interest" description="Disordered" evidence="8">
    <location>
        <begin position="59"/>
        <end position="181"/>
    </location>
</feature>
<protein>
    <recommendedName>
        <fullName evidence="9">C2H2-type domain-containing protein</fullName>
    </recommendedName>
</protein>
<dbReference type="InterPro" id="IPR013087">
    <property type="entry name" value="Znf_C2H2_type"/>
</dbReference>
<evidence type="ECO:0000313" key="10">
    <source>
        <dbReference type="EMBL" id="OCT47079.1"/>
    </source>
</evidence>
<evidence type="ECO:0000256" key="1">
    <source>
        <dbReference type="ARBA" id="ARBA00004123"/>
    </source>
</evidence>
<dbReference type="GO" id="GO:0000978">
    <property type="term" value="F:RNA polymerase II cis-regulatory region sequence-specific DNA binding"/>
    <property type="evidence" value="ECO:0007669"/>
    <property type="project" value="InterPro"/>
</dbReference>
<dbReference type="VEuPathDB" id="FungiDB:G647_03476"/>
<feature type="region of interest" description="Disordered" evidence="8">
    <location>
        <begin position="722"/>
        <end position="743"/>
    </location>
</feature>
<evidence type="ECO:0000313" key="11">
    <source>
        <dbReference type="Proteomes" id="UP000094526"/>
    </source>
</evidence>
<dbReference type="Pfam" id="PF04082">
    <property type="entry name" value="Fungal_trans"/>
    <property type="match status" value="1"/>
</dbReference>
<feature type="compositionally biased region" description="Polar residues" evidence="8">
    <location>
        <begin position="389"/>
        <end position="405"/>
    </location>
</feature>
<dbReference type="PROSITE" id="PS50157">
    <property type="entry name" value="ZINC_FINGER_C2H2_2"/>
    <property type="match status" value="2"/>
</dbReference>
<dbReference type="InterPro" id="IPR036236">
    <property type="entry name" value="Znf_C2H2_sf"/>
</dbReference>
<dbReference type="InterPro" id="IPR051059">
    <property type="entry name" value="VerF-like"/>
</dbReference>
<evidence type="ECO:0000256" key="6">
    <source>
        <dbReference type="ARBA" id="ARBA00023242"/>
    </source>
</evidence>
<dbReference type="AlphaFoldDB" id="A0A1C1CF02"/>
<dbReference type="VEuPathDB" id="FungiDB:CLCR_02240"/>
<dbReference type="Pfam" id="PF00096">
    <property type="entry name" value="zf-C2H2"/>
    <property type="match status" value="2"/>
</dbReference>
<accession>A0A1C1CF02</accession>
<comment type="subcellular location">
    <subcellularLocation>
        <location evidence="1">Nucleus</location>
    </subcellularLocation>
</comment>
<dbReference type="GO" id="GO:0000785">
    <property type="term" value="C:chromatin"/>
    <property type="evidence" value="ECO:0007669"/>
    <property type="project" value="TreeGrafter"/>
</dbReference>
<evidence type="ECO:0000256" key="7">
    <source>
        <dbReference type="PROSITE-ProRule" id="PRU00042"/>
    </source>
</evidence>
<evidence type="ECO:0000256" key="5">
    <source>
        <dbReference type="ARBA" id="ARBA00022833"/>
    </source>
</evidence>
<dbReference type="STRING" id="86049.A0A1C1CF02"/>
<keyword evidence="3" id="KW-0677">Repeat</keyword>
<dbReference type="SUPFAM" id="SSF57667">
    <property type="entry name" value="beta-beta-alpha zinc fingers"/>
    <property type="match status" value="1"/>
</dbReference>
<dbReference type="CDD" id="cd12148">
    <property type="entry name" value="fungal_TF_MHR"/>
    <property type="match status" value="1"/>
</dbReference>
<feature type="compositionally biased region" description="Polar residues" evidence="8">
    <location>
        <begin position="135"/>
        <end position="144"/>
    </location>
</feature>
<dbReference type="InterPro" id="IPR007219">
    <property type="entry name" value="XnlR_reg_dom"/>
</dbReference>
<dbReference type="GO" id="GO:0008270">
    <property type="term" value="F:zinc ion binding"/>
    <property type="evidence" value="ECO:0007669"/>
    <property type="project" value="UniProtKB-KW"/>
</dbReference>
<feature type="domain" description="C2H2-type" evidence="9">
    <location>
        <begin position="10"/>
        <end position="37"/>
    </location>
</feature>
<dbReference type="Gene3D" id="3.30.160.60">
    <property type="entry name" value="Classic Zinc Finger"/>
    <property type="match status" value="2"/>
</dbReference>
<proteinExistence type="predicted"/>
<sequence length="995" mass="108948">MTDSLPTTWKRCAYCERTFSKLEHLRRHQRWHTGEKPFKCAFCGRRYARSDVLARHIRNHHPTADDGPEDILIEPAVPPANPQEHGRTSESPDPAHSPGQTQRRCSEASDMSAMLGRPSEQSTTTTECVRFVPSTGGNSPSTIAPQIPARRPNTRRVNNPGDISLTWKSPILGPAPRTDNRERPESIIAAGGDMSDVHSKENARCARTVGDLAPDGDTIEVSRLSENHHARMMQDNETSQPAHLPQEHNLIHPQADIVTPTIGQQYFTIPISPYPEDMDISGEMSAELGGFDTGDIDFTQTYNAPDLLWLESAIINLPKLDSVVPSLPTPGEDNELCQDQLSNHGLSADRLSRVQKAWPTKLVRPIRLIRRLWQTALQHPADNILCHDSTASPSQSPQRSNLTGSRWNMDASCRDRLLQDSHKIFGKEESPYAIPVDQTSNTPQSSMSTTYEAQFPSVEVLDMSLDLYFQRFHPSMPFIHQATFDARSAPSAVLFPMCLIGLSSLDPRGSRDFLRTEWTKLVHACRLELTSQALGKRPPLELITAVAASLLVLNLALCISRRLDENEAHMLCIETLHVSEKHGLFAACDGQELDLDLMGPATDLQRLWKPWARVESVKRMITCLLIIDAMYASLWGTAGVVELDKLEIIAPCKSSLFEAPNAMTFSQEVEKTNAQIIMPRMTLQRMSMLSSAMLGSMGLQALLAAISLQHSVARHRLYPGQLDSSSSGGGGGGSEETQASSTAPVERYALDEHAKNIAPLLAAIPSSRSDYFDREHPHALLLWNGLCMSTTADMDQFELALGRKGAVSAQSALANITAWAKSPAARRAALHASQIFWILSQSRVSEPALLLHEHMIFTAALVLAFYVFKATTTPSTPPSSEQGVAAAAAAAVALGSPVAANLELLQEIDWAEVGTEGLGGATSQVGYCSSATKRFIRSGGCISFGALEAVGERAARKIILNYAHLLDEVAKWEGSEYCEALKAIGDFFKSDSTEA</sequence>
<dbReference type="FunFam" id="3.30.160.60:FF:002343">
    <property type="entry name" value="Zinc finger protein 33A"/>
    <property type="match status" value="1"/>
</dbReference>
<evidence type="ECO:0000256" key="2">
    <source>
        <dbReference type="ARBA" id="ARBA00022723"/>
    </source>
</evidence>
<keyword evidence="2" id="KW-0479">Metal-binding</keyword>
<feature type="region of interest" description="Disordered" evidence="8">
    <location>
        <begin position="386"/>
        <end position="405"/>
    </location>
</feature>
<name>A0A1C1CF02_9EURO</name>
<dbReference type="GO" id="GO:0006351">
    <property type="term" value="P:DNA-templated transcription"/>
    <property type="evidence" value="ECO:0007669"/>
    <property type="project" value="InterPro"/>
</dbReference>
<evidence type="ECO:0000256" key="4">
    <source>
        <dbReference type="ARBA" id="ARBA00022771"/>
    </source>
</evidence>
<evidence type="ECO:0000259" key="9">
    <source>
        <dbReference type="PROSITE" id="PS50157"/>
    </source>
</evidence>
<dbReference type="Proteomes" id="UP000094526">
    <property type="component" value="Unassembled WGS sequence"/>
</dbReference>
<dbReference type="VEuPathDB" id="FungiDB:G647_02341"/>
<keyword evidence="5" id="KW-0862">Zinc</keyword>
<dbReference type="PANTHER" id="PTHR40626:SF7">
    <property type="entry name" value="TRANSCRIPTION FACTOR, PUTATIVE (AFU_ORTHOLOGUE AFUA_1G04110)-RELATED"/>
    <property type="match status" value="1"/>
</dbReference>
<dbReference type="PANTHER" id="PTHR40626">
    <property type="entry name" value="MIP31509P"/>
    <property type="match status" value="1"/>
</dbReference>
<keyword evidence="4 7" id="KW-0863">Zinc-finger</keyword>
<keyword evidence="11" id="KW-1185">Reference proteome</keyword>
<reference evidence="11" key="1">
    <citation type="submission" date="2015-07" db="EMBL/GenBank/DDBJ databases">
        <authorList>
            <person name="Teixeira M.M."/>
            <person name="Souza R.C."/>
            <person name="Almeida L.G."/>
            <person name="Vicente V.A."/>
            <person name="de Hoog S."/>
            <person name="Bocca A.L."/>
            <person name="de Almeida S.R."/>
            <person name="Vasconcelos A.T."/>
            <person name="Felipe M.S."/>
        </authorList>
    </citation>
    <scope>NUCLEOTIDE SEQUENCE [LARGE SCALE GENOMIC DNA]</scope>
    <source>
        <strain evidence="11">KSF</strain>
    </source>
</reference>
<comment type="caution">
    <text evidence="10">The sequence shown here is derived from an EMBL/GenBank/DDBJ whole genome shotgun (WGS) entry which is preliminary data.</text>
</comment>
<gene>
    <name evidence="10" type="ORF">CLCR_02240</name>
</gene>
<evidence type="ECO:0000256" key="3">
    <source>
        <dbReference type="ARBA" id="ARBA00022737"/>
    </source>
</evidence>